<dbReference type="AlphaFoldDB" id="A0A9P6AU91"/>
<evidence type="ECO:0000313" key="4">
    <source>
        <dbReference type="Proteomes" id="UP000886523"/>
    </source>
</evidence>
<reference evidence="3" key="1">
    <citation type="journal article" date="2020" name="Nat. Commun.">
        <title>Large-scale genome sequencing of mycorrhizal fungi provides insights into the early evolution of symbiotic traits.</title>
        <authorList>
            <person name="Miyauchi S."/>
            <person name="Kiss E."/>
            <person name="Kuo A."/>
            <person name="Drula E."/>
            <person name="Kohler A."/>
            <person name="Sanchez-Garcia M."/>
            <person name="Morin E."/>
            <person name="Andreopoulos B."/>
            <person name="Barry K.W."/>
            <person name="Bonito G."/>
            <person name="Buee M."/>
            <person name="Carver A."/>
            <person name="Chen C."/>
            <person name="Cichocki N."/>
            <person name="Clum A."/>
            <person name="Culley D."/>
            <person name="Crous P.W."/>
            <person name="Fauchery L."/>
            <person name="Girlanda M."/>
            <person name="Hayes R.D."/>
            <person name="Keri Z."/>
            <person name="LaButti K."/>
            <person name="Lipzen A."/>
            <person name="Lombard V."/>
            <person name="Magnuson J."/>
            <person name="Maillard F."/>
            <person name="Murat C."/>
            <person name="Nolan M."/>
            <person name="Ohm R.A."/>
            <person name="Pangilinan J."/>
            <person name="Pereira M.F."/>
            <person name="Perotto S."/>
            <person name="Peter M."/>
            <person name="Pfister S."/>
            <person name="Riley R."/>
            <person name="Sitrit Y."/>
            <person name="Stielow J.B."/>
            <person name="Szollosi G."/>
            <person name="Zifcakova L."/>
            <person name="Stursova M."/>
            <person name="Spatafora J.W."/>
            <person name="Tedersoo L."/>
            <person name="Vaario L.M."/>
            <person name="Yamada A."/>
            <person name="Yan M."/>
            <person name="Wang P."/>
            <person name="Xu J."/>
            <person name="Bruns T."/>
            <person name="Baldrian P."/>
            <person name="Vilgalys R."/>
            <person name="Dunand C."/>
            <person name="Henrissat B."/>
            <person name="Grigoriev I.V."/>
            <person name="Hibbett D."/>
            <person name="Nagy L.G."/>
            <person name="Martin F.M."/>
        </authorList>
    </citation>
    <scope>NUCLEOTIDE SEQUENCE</scope>
    <source>
        <strain evidence="3">UP504</strain>
    </source>
</reference>
<name>A0A9P6AU91_9AGAM</name>
<proteinExistence type="inferred from homology"/>
<keyword evidence="4" id="KW-1185">Reference proteome</keyword>
<dbReference type="Proteomes" id="UP000886523">
    <property type="component" value="Unassembled WGS sequence"/>
</dbReference>
<accession>A0A9P6AU91</accession>
<gene>
    <name evidence="3" type="ORF">BS47DRAFT_1345859</name>
</gene>
<comment type="caution">
    <text evidence="3">The sequence shown here is derived from an EMBL/GenBank/DDBJ whole genome shotgun (WGS) entry which is preliminary data.</text>
</comment>
<feature type="domain" description="Mug135-like C-terminal" evidence="2">
    <location>
        <begin position="110"/>
        <end position="177"/>
    </location>
</feature>
<evidence type="ECO:0000256" key="1">
    <source>
        <dbReference type="ARBA" id="ARBA00005788"/>
    </source>
</evidence>
<dbReference type="EMBL" id="MU128991">
    <property type="protein sequence ID" value="KAF9512067.1"/>
    <property type="molecule type" value="Genomic_DNA"/>
</dbReference>
<dbReference type="InterPro" id="IPR013902">
    <property type="entry name" value="Mug135-like_C"/>
</dbReference>
<organism evidence="3 4">
    <name type="scientific">Hydnum rufescens UP504</name>
    <dbReference type="NCBI Taxonomy" id="1448309"/>
    <lineage>
        <taxon>Eukaryota</taxon>
        <taxon>Fungi</taxon>
        <taxon>Dikarya</taxon>
        <taxon>Basidiomycota</taxon>
        <taxon>Agaricomycotina</taxon>
        <taxon>Agaricomycetes</taxon>
        <taxon>Cantharellales</taxon>
        <taxon>Hydnaceae</taxon>
        <taxon>Hydnum</taxon>
    </lineage>
</organism>
<comment type="similarity">
    <text evidence="1">Belongs to the UPF0612 family.</text>
</comment>
<dbReference type="OrthoDB" id="3230244at2759"/>
<sequence length="190" mass="20137">MDFAPLPPNSAGIVVPILNPVETPLGHFALADLYQRQVRTSRTVPHMTPGVATEAEALNAEAYKMAVASTVHPQVVVPQFFGPLITIMESLDELKNSVNSIKQIAIKVSAFNASCGDGSGIPYITVPYDDGTNPPPTLPAIHRYSDISLLSGDQIVAYLQGYGGHTTGSDLELRQQLGVLLGARVITGSS</sequence>
<protein>
    <recommendedName>
        <fullName evidence="2">Mug135-like C-terminal domain-containing protein</fullName>
    </recommendedName>
</protein>
<evidence type="ECO:0000313" key="3">
    <source>
        <dbReference type="EMBL" id="KAF9512067.1"/>
    </source>
</evidence>
<dbReference type="Pfam" id="PF08593">
    <property type="entry name" value="Mug135_C"/>
    <property type="match status" value="1"/>
</dbReference>
<evidence type="ECO:0000259" key="2">
    <source>
        <dbReference type="Pfam" id="PF08593"/>
    </source>
</evidence>